<reference evidence="3 4" key="1">
    <citation type="submission" date="2018-04" db="EMBL/GenBank/DDBJ databases">
        <title>Altererythrobacter sp. HME9302 genome sequencing and assembly.</title>
        <authorList>
            <person name="Kang H."/>
            <person name="Kim H."/>
            <person name="Joh K."/>
        </authorList>
    </citation>
    <scope>NUCLEOTIDE SEQUENCE [LARGE SCALE GENOMIC DNA]</scope>
    <source>
        <strain evidence="3 4">HME9302</strain>
    </source>
</reference>
<protein>
    <submittedName>
        <fullName evidence="3">Putative aldolase class 2 protein</fullName>
    </submittedName>
</protein>
<gene>
    <name evidence="3" type="ORF">HME9302_02584</name>
</gene>
<evidence type="ECO:0000256" key="1">
    <source>
        <dbReference type="ARBA" id="ARBA00037961"/>
    </source>
</evidence>
<sequence length="103" mass="11738">MMNGSNTFVDLGMKNAMLLRNHGTLIVSEEVGDAFLRVYFLERACSVQVRTLSIGSVEILQVPEGTADMVQEQNRGVAEFVSRQLIWPMLRRRMDRLDDGYKD</sequence>
<dbReference type="InterPro" id="IPR001303">
    <property type="entry name" value="Aldolase_II/adducin_N"/>
</dbReference>
<feature type="domain" description="Class II aldolase/adducin N-terminal" evidence="2">
    <location>
        <begin position="13"/>
        <end position="49"/>
    </location>
</feature>
<dbReference type="PANTHER" id="PTHR10672:SF3">
    <property type="entry name" value="PROTEIN HU-LI TAI SHAO"/>
    <property type="match status" value="1"/>
</dbReference>
<dbReference type="GO" id="GO:0005856">
    <property type="term" value="C:cytoskeleton"/>
    <property type="evidence" value="ECO:0007669"/>
    <property type="project" value="TreeGrafter"/>
</dbReference>
<evidence type="ECO:0000259" key="2">
    <source>
        <dbReference type="Pfam" id="PF00596"/>
    </source>
</evidence>
<dbReference type="InterPro" id="IPR036409">
    <property type="entry name" value="Aldolase_II/adducin_N_sf"/>
</dbReference>
<keyword evidence="4" id="KW-1185">Reference proteome</keyword>
<comment type="similarity">
    <text evidence="1">Belongs to the aldolase class II family.</text>
</comment>
<dbReference type="SUPFAM" id="SSF53639">
    <property type="entry name" value="AraD/HMP-PK domain-like"/>
    <property type="match status" value="1"/>
</dbReference>
<dbReference type="PANTHER" id="PTHR10672">
    <property type="entry name" value="ADDUCIN"/>
    <property type="match status" value="1"/>
</dbReference>
<dbReference type="InterPro" id="IPR051017">
    <property type="entry name" value="Aldolase-II_Adducin_sf"/>
</dbReference>
<accession>A0A369QA71</accession>
<proteinExistence type="inferred from homology"/>
<dbReference type="Proteomes" id="UP000253727">
    <property type="component" value="Unassembled WGS sequence"/>
</dbReference>
<dbReference type="Pfam" id="PF00596">
    <property type="entry name" value="Aldolase_II"/>
    <property type="match status" value="1"/>
</dbReference>
<dbReference type="EMBL" id="QBKA01000002">
    <property type="protein sequence ID" value="RDC61362.1"/>
    <property type="molecule type" value="Genomic_DNA"/>
</dbReference>
<dbReference type="GO" id="GO:0051015">
    <property type="term" value="F:actin filament binding"/>
    <property type="evidence" value="ECO:0007669"/>
    <property type="project" value="TreeGrafter"/>
</dbReference>
<organism evidence="3 4">
    <name type="scientific">Alteripontixanthobacter maritimus</name>
    <dbReference type="NCBI Taxonomy" id="2161824"/>
    <lineage>
        <taxon>Bacteria</taxon>
        <taxon>Pseudomonadati</taxon>
        <taxon>Pseudomonadota</taxon>
        <taxon>Alphaproteobacteria</taxon>
        <taxon>Sphingomonadales</taxon>
        <taxon>Erythrobacteraceae</taxon>
        <taxon>Alteripontixanthobacter</taxon>
    </lineage>
</organism>
<evidence type="ECO:0000313" key="3">
    <source>
        <dbReference type="EMBL" id="RDC61362.1"/>
    </source>
</evidence>
<dbReference type="Gene3D" id="3.40.225.10">
    <property type="entry name" value="Class II aldolase/adducin N-terminal domain"/>
    <property type="match status" value="1"/>
</dbReference>
<comment type="caution">
    <text evidence="3">The sequence shown here is derived from an EMBL/GenBank/DDBJ whole genome shotgun (WGS) entry which is preliminary data.</text>
</comment>
<name>A0A369QA71_9SPHN</name>
<dbReference type="AlphaFoldDB" id="A0A369QA71"/>
<evidence type="ECO:0000313" key="4">
    <source>
        <dbReference type="Proteomes" id="UP000253727"/>
    </source>
</evidence>